<feature type="region of interest" description="Disordered" evidence="6">
    <location>
        <begin position="128"/>
        <end position="150"/>
    </location>
</feature>
<evidence type="ECO:0000256" key="6">
    <source>
        <dbReference type="SAM" id="MobiDB-lite"/>
    </source>
</evidence>
<evidence type="ECO:0000259" key="8">
    <source>
        <dbReference type="PROSITE" id="PS50166"/>
    </source>
</evidence>
<dbReference type="GO" id="GO:0005049">
    <property type="term" value="F:nuclear export signal receptor activity"/>
    <property type="evidence" value="ECO:0007669"/>
    <property type="project" value="InterPro"/>
</dbReference>
<comment type="similarity">
    <text evidence="2">Belongs to the exportin family.</text>
</comment>
<dbReference type="Pfam" id="PF18777">
    <property type="entry name" value="CRM1_repeat"/>
    <property type="match status" value="1"/>
</dbReference>
<dbReference type="Proteomes" id="UP001430356">
    <property type="component" value="Unassembled WGS sequence"/>
</dbReference>
<feature type="domain" description="Importin N-terminal" evidence="8">
    <location>
        <begin position="357"/>
        <end position="423"/>
    </location>
</feature>
<evidence type="ECO:0000256" key="5">
    <source>
        <dbReference type="ARBA" id="ARBA00023242"/>
    </source>
</evidence>
<evidence type="ECO:0000313" key="10">
    <source>
        <dbReference type="Proteomes" id="UP001430356"/>
    </source>
</evidence>
<dbReference type="PANTHER" id="PTHR11223">
    <property type="entry name" value="EXPORTIN 1/5"/>
    <property type="match status" value="1"/>
</dbReference>
<keyword evidence="7" id="KW-0812">Transmembrane</keyword>
<sequence length="1360" mass="152961">MQTYAHTYTYTRERTVESLHMSFFSTYRKKNGPSRTSLFCKWWCLSSSHLRPISLLLLPPRCASIICMLVLCISRIIDVTKAQESEKKKKTSSATETKNRGRGEDTMRSSGCVHAITSSSHVCMLPQRGRGRKVKERERRGRGRGRHRSKAVGRGWTSVLPLALSLCLSLLLLSPASGCSPLSTHPYPTLSLSLSHHHRFARAAVDAASWCATYGAFTTHQSLCVSVCVIVRALLFPSSPLLSKVANRTGYEPVEGRCEEKEGERESATRRSFRGGSLLRHHTDARLCSPSSSSSLLGTLSHSVCLCVCVCTFFGGPGVVVAIMDVILDFSRPLDVQVFERVVTAMSSGSPAQIMESQDVLTRFKANVDAFLRVDKLLTESRHTGTRFFALQVLDETIMQRWNTLSTDNQQAIRHFVVSLIVRECTSFAHIRQNRTLLTKMNMTLVAIAKREWPVRWPNFVQEISTSASPSEPMVENNLNLLRLVGEEVFEFGEKTLTSRWVERKKQALAQDFRFIMELCVLVIVSTEDTALLRAALATLEVYIPWMTPEVIFNEQVLQSLARLVVSDGNVRGEAVRCLTEMCSATTSSGATGDQQTRLILDTFKAALSNILNALPTTHSSVMERVATLYEQGSLVDKEYVSNLNLLLIAFLRHYYSSISYDDLLLVTCHEMLVGMSNINEKELFKACVEYWWWLGDHLLRAPASVVKKNLLAKLPRVLSDVRFVLIRRMAKPEEVVIVEEEGEIRREHVTDVEELQLYTLMRQTLVFLTHLDPKDTRNIMVDLMRRQLDRSEWSWHNCNTLCWAVGSISMALSEQDESDLFVKIITDLLTLFKSMSGKDNRAVIASDVMFIVGQYPRYLRNHVTFLSTVTRKVFQFMREQFPGVQDMAVDTFVKLSKQLDTKYVEVTGCGSLAADVAKSWSSITEMLSLQQVQTCFSAAGYMIAAASTESERTLLLETFLSDTNARFKACTVTAAAAGAAFCQSEDAMVELLHYLRVFSNVAGTCGDIFVRQMMHISDSLYGFYRTFSEAQVAVIAEGGEAALHRPDMKYVRLAKREILRIFERFVSYATQLDFIASACLPCMFSVVLLDYEKAVAAAKEPGALALATASVCTLGRRIENDCAAILDHTFNATVAIIAHDMESRPDFRVNLFKLLQALNAHCFEAFICYTSTHEDVVLGMLWATKHTDHPTMSTGLETLNLFLANVAKSEYAEVFYMAYMQRIMVDIMVASMDSLHASGFQHHASILQKLFTISSMVPATTPTIGKDAIRAYLLESLTVIPTLTHTSILTFVDMCYECFTEEDRFRTQFADFLIEVRVWGAEQENKMQEEDERRQREETIPGFSALTTEDPQTNLFTSI</sequence>
<dbReference type="InterPro" id="IPR013598">
    <property type="entry name" value="Exportin-1/Importin-b-like"/>
</dbReference>
<dbReference type="InterPro" id="IPR001494">
    <property type="entry name" value="Importin-beta_N"/>
</dbReference>
<dbReference type="SMART" id="SM00913">
    <property type="entry name" value="IBN_N"/>
    <property type="match status" value="1"/>
</dbReference>
<dbReference type="Pfam" id="PF03810">
    <property type="entry name" value="IBN_N"/>
    <property type="match status" value="1"/>
</dbReference>
<proteinExistence type="inferred from homology"/>
<dbReference type="Pfam" id="PF08767">
    <property type="entry name" value="CRM1_C"/>
    <property type="match status" value="1"/>
</dbReference>
<dbReference type="GO" id="GO:0031267">
    <property type="term" value="F:small GTPase binding"/>
    <property type="evidence" value="ECO:0007669"/>
    <property type="project" value="InterPro"/>
</dbReference>
<feature type="compositionally biased region" description="Basic and acidic residues" evidence="6">
    <location>
        <begin position="97"/>
        <end position="107"/>
    </location>
</feature>
<keyword evidence="3" id="KW-0813">Transport</keyword>
<name>A0AAW0F285_9TRYP</name>
<reference evidence="9 10" key="1">
    <citation type="journal article" date="2021" name="MBio">
        <title>A New Model Trypanosomatid, Novymonas esmeraldas: Genomic Perception of Its 'Candidatus Pandoraea novymonadis' Endosymbiont.</title>
        <authorList>
            <person name="Zakharova A."/>
            <person name="Saura A."/>
            <person name="Butenko A."/>
            <person name="Podesvova L."/>
            <person name="Warmusova S."/>
            <person name="Kostygov A.Y."/>
            <person name="Nenarokova A."/>
            <person name="Lukes J."/>
            <person name="Opperdoes F.R."/>
            <person name="Yurchenko V."/>
        </authorList>
    </citation>
    <scope>NUCLEOTIDE SEQUENCE [LARGE SCALE GENOMIC DNA]</scope>
    <source>
        <strain evidence="9 10">E262AT.01</strain>
    </source>
</reference>
<dbReference type="FunFam" id="1.25.10.10:FF:000610">
    <property type="entry name" value="Exportin 1"/>
    <property type="match status" value="1"/>
</dbReference>
<evidence type="ECO:0000256" key="4">
    <source>
        <dbReference type="ARBA" id="ARBA00022927"/>
    </source>
</evidence>
<feature type="transmembrane region" description="Helical" evidence="7">
    <location>
        <begin position="151"/>
        <end position="173"/>
    </location>
</feature>
<dbReference type="GO" id="GO:0000055">
    <property type="term" value="P:ribosomal large subunit export from nucleus"/>
    <property type="evidence" value="ECO:0007669"/>
    <property type="project" value="TreeGrafter"/>
</dbReference>
<dbReference type="GO" id="GO:0005737">
    <property type="term" value="C:cytoplasm"/>
    <property type="evidence" value="ECO:0007669"/>
    <property type="project" value="TreeGrafter"/>
</dbReference>
<dbReference type="Gene3D" id="1.25.10.10">
    <property type="entry name" value="Leucine-rich Repeat Variant"/>
    <property type="match status" value="1"/>
</dbReference>
<evidence type="ECO:0000256" key="7">
    <source>
        <dbReference type="SAM" id="Phobius"/>
    </source>
</evidence>
<dbReference type="PANTHER" id="PTHR11223:SF2">
    <property type="entry name" value="EXPORTIN-1"/>
    <property type="match status" value="1"/>
</dbReference>
<dbReference type="PROSITE" id="PS50166">
    <property type="entry name" value="IMPORTIN_B_NT"/>
    <property type="match status" value="1"/>
</dbReference>
<evidence type="ECO:0000256" key="1">
    <source>
        <dbReference type="ARBA" id="ARBA00004123"/>
    </source>
</evidence>
<dbReference type="InterPro" id="IPR011989">
    <property type="entry name" value="ARM-like"/>
</dbReference>
<comment type="caution">
    <text evidence="9">The sequence shown here is derived from an EMBL/GenBank/DDBJ whole genome shotgun (WGS) entry which is preliminary data.</text>
</comment>
<keyword evidence="7" id="KW-0472">Membrane</keyword>
<dbReference type="SMART" id="SM01102">
    <property type="entry name" value="CRM1_C"/>
    <property type="match status" value="1"/>
</dbReference>
<gene>
    <name evidence="9" type="ORF">NESM_000017400</name>
</gene>
<dbReference type="Pfam" id="PF18784">
    <property type="entry name" value="CRM1_repeat_2"/>
    <property type="match status" value="1"/>
</dbReference>
<dbReference type="GO" id="GO:0000056">
    <property type="term" value="P:ribosomal small subunit export from nucleus"/>
    <property type="evidence" value="ECO:0007669"/>
    <property type="project" value="TreeGrafter"/>
</dbReference>
<keyword evidence="10" id="KW-1185">Reference proteome</keyword>
<comment type="subcellular location">
    <subcellularLocation>
        <location evidence="1">Nucleus</location>
    </subcellularLocation>
</comment>
<keyword evidence="5" id="KW-0539">Nucleus</keyword>
<dbReference type="InterPro" id="IPR014877">
    <property type="entry name" value="XPO1_C_dom"/>
</dbReference>
<dbReference type="SUPFAM" id="SSF48371">
    <property type="entry name" value="ARM repeat"/>
    <property type="match status" value="2"/>
</dbReference>
<dbReference type="InterPro" id="IPR045065">
    <property type="entry name" value="XPO1/5"/>
</dbReference>
<dbReference type="GO" id="GO:0006611">
    <property type="term" value="P:protein export from nucleus"/>
    <property type="evidence" value="ECO:0007669"/>
    <property type="project" value="InterPro"/>
</dbReference>
<evidence type="ECO:0000313" key="9">
    <source>
        <dbReference type="EMBL" id="KAK7199714.1"/>
    </source>
</evidence>
<dbReference type="GO" id="GO:0005634">
    <property type="term" value="C:nucleus"/>
    <property type="evidence" value="ECO:0007669"/>
    <property type="project" value="UniProtKB-SubCell"/>
</dbReference>
<organism evidence="9 10">
    <name type="scientific">Novymonas esmeraldas</name>
    <dbReference type="NCBI Taxonomy" id="1808958"/>
    <lineage>
        <taxon>Eukaryota</taxon>
        <taxon>Discoba</taxon>
        <taxon>Euglenozoa</taxon>
        <taxon>Kinetoplastea</taxon>
        <taxon>Metakinetoplastina</taxon>
        <taxon>Trypanosomatida</taxon>
        <taxon>Trypanosomatidae</taxon>
        <taxon>Novymonas</taxon>
    </lineage>
</organism>
<accession>A0AAW0F285</accession>
<keyword evidence="4" id="KW-0653">Protein transport</keyword>
<keyword evidence="7" id="KW-1133">Transmembrane helix</keyword>
<dbReference type="InterPro" id="IPR040485">
    <property type="entry name" value="XPO1_repeat_3"/>
</dbReference>
<dbReference type="Pfam" id="PF08389">
    <property type="entry name" value="Xpo1"/>
    <property type="match status" value="1"/>
</dbReference>
<evidence type="ECO:0000256" key="3">
    <source>
        <dbReference type="ARBA" id="ARBA00022448"/>
    </source>
</evidence>
<feature type="region of interest" description="Disordered" evidence="6">
    <location>
        <begin position="84"/>
        <end position="109"/>
    </location>
</feature>
<dbReference type="Pfam" id="PF18787">
    <property type="entry name" value="CRM1_repeat_3"/>
    <property type="match status" value="1"/>
</dbReference>
<dbReference type="InterPro" id="IPR041123">
    <property type="entry name" value="CRM1_repeat"/>
</dbReference>
<dbReference type="InterPro" id="IPR016024">
    <property type="entry name" value="ARM-type_fold"/>
</dbReference>
<dbReference type="InterPro" id="IPR041235">
    <property type="entry name" value="Exp1_repeat_2"/>
</dbReference>
<evidence type="ECO:0000256" key="2">
    <source>
        <dbReference type="ARBA" id="ARBA00009466"/>
    </source>
</evidence>
<dbReference type="EMBL" id="JAECZO010000001">
    <property type="protein sequence ID" value="KAK7199714.1"/>
    <property type="molecule type" value="Genomic_DNA"/>
</dbReference>
<protein>
    <submittedName>
        <fullName evidence="9">Exportin 1</fullName>
    </submittedName>
</protein>
<feature type="compositionally biased region" description="Basic residues" evidence="6">
    <location>
        <begin position="129"/>
        <end position="150"/>
    </location>
</feature>